<evidence type="ECO:0000256" key="1">
    <source>
        <dbReference type="ARBA" id="ARBA00022574"/>
    </source>
</evidence>
<feature type="repeat" description="WD" evidence="3">
    <location>
        <begin position="241"/>
        <end position="273"/>
    </location>
</feature>
<dbReference type="InterPro" id="IPR015943">
    <property type="entry name" value="WD40/YVTN_repeat-like_dom_sf"/>
</dbReference>
<dbReference type="Gene3D" id="2.130.10.10">
    <property type="entry name" value="YVTN repeat-like/Quinoprotein amine dehydrogenase"/>
    <property type="match status" value="2"/>
</dbReference>
<organism evidence="5 6">
    <name type="scientific">Obba rivulosa</name>
    <dbReference type="NCBI Taxonomy" id="1052685"/>
    <lineage>
        <taxon>Eukaryota</taxon>
        <taxon>Fungi</taxon>
        <taxon>Dikarya</taxon>
        <taxon>Basidiomycota</taxon>
        <taxon>Agaricomycotina</taxon>
        <taxon>Agaricomycetes</taxon>
        <taxon>Polyporales</taxon>
        <taxon>Gelatoporiaceae</taxon>
        <taxon>Obba</taxon>
    </lineage>
</organism>
<protein>
    <submittedName>
        <fullName evidence="5">WD40 repeat-like protein</fullName>
    </submittedName>
</protein>
<feature type="repeat" description="WD" evidence="3">
    <location>
        <begin position="165"/>
        <end position="199"/>
    </location>
</feature>
<dbReference type="InterPro" id="IPR036322">
    <property type="entry name" value="WD40_repeat_dom_sf"/>
</dbReference>
<proteinExistence type="predicted"/>
<keyword evidence="1 3" id="KW-0853">WD repeat</keyword>
<sequence>MAMRREMRKGDDDPSTTYHNSERISDPTDSQLTCSVTCITFSPSGSLVAGGLEDASVRVWERDNTAQAEILGYHIRDTVQAITFSPDGAFVLSGSLDRTAFIWAVGQPSAGPVAELVGHQEAVTAAAWSPDGLHIVTGSEDGSMRLWDAKTQEQIAEWGSLIVPILSLAFSPDGRRVASGSAGHLLRIWDRDSGQTISSSMHTAAVNAVSFSPDGSRVLCGSQDGSVWIWGNSGSLLSLKLKSHQGRVLGVGFSADSSRVASGASDGTLNIWSPSINEINAIHERSADVTCLAFSPHGLHAARGHSDGTIIIDELPEMSPGIPPDEASPPEVVHPAEVPEVSLEAAHNDGQGC</sequence>
<dbReference type="PROSITE" id="PS50082">
    <property type="entry name" value="WD_REPEATS_2"/>
    <property type="match status" value="6"/>
</dbReference>
<dbReference type="CDD" id="cd00200">
    <property type="entry name" value="WD40"/>
    <property type="match status" value="1"/>
</dbReference>
<dbReference type="SUPFAM" id="SSF50978">
    <property type="entry name" value="WD40 repeat-like"/>
    <property type="match status" value="1"/>
</dbReference>
<feature type="region of interest" description="Disordered" evidence="4">
    <location>
        <begin position="1"/>
        <end position="29"/>
    </location>
</feature>
<dbReference type="SMART" id="SM00320">
    <property type="entry name" value="WD40"/>
    <property type="match status" value="7"/>
</dbReference>
<name>A0A8E2B1A7_9APHY</name>
<feature type="repeat" description="WD" evidence="3">
    <location>
        <begin position="77"/>
        <end position="103"/>
    </location>
</feature>
<dbReference type="Pfam" id="PF00400">
    <property type="entry name" value="WD40"/>
    <property type="match status" value="7"/>
</dbReference>
<dbReference type="Proteomes" id="UP000250043">
    <property type="component" value="Unassembled WGS sequence"/>
</dbReference>
<gene>
    <name evidence="5" type="ORF">OBBRIDRAFT_476330</name>
</gene>
<feature type="compositionally biased region" description="Basic and acidic residues" evidence="4">
    <location>
        <begin position="1"/>
        <end position="12"/>
    </location>
</feature>
<evidence type="ECO:0000256" key="4">
    <source>
        <dbReference type="SAM" id="MobiDB-lite"/>
    </source>
</evidence>
<dbReference type="PANTHER" id="PTHR22847:SF637">
    <property type="entry name" value="WD REPEAT DOMAIN 5B"/>
    <property type="match status" value="1"/>
</dbReference>
<dbReference type="GO" id="GO:1990234">
    <property type="term" value="C:transferase complex"/>
    <property type="evidence" value="ECO:0007669"/>
    <property type="project" value="UniProtKB-ARBA"/>
</dbReference>
<feature type="repeat" description="WD" evidence="3">
    <location>
        <begin position="199"/>
        <end position="230"/>
    </location>
</feature>
<dbReference type="InterPro" id="IPR020472">
    <property type="entry name" value="WD40_PAC1"/>
</dbReference>
<accession>A0A8E2B1A7</accession>
<keyword evidence="6" id="KW-1185">Reference proteome</keyword>
<evidence type="ECO:0000313" key="6">
    <source>
        <dbReference type="Proteomes" id="UP000250043"/>
    </source>
</evidence>
<keyword evidence="2" id="KW-0677">Repeat</keyword>
<dbReference type="PRINTS" id="PR00320">
    <property type="entry name" value="GPROTEINBRPT"/>
</dbReference>
<dbReference type="InterPro" id="IPR001680">
    <property type="entry name" value="WD40_rpt"/>
</dbReference>
<dbReference type="AlphaFoldDB" id="A0A8E2B1A7"/>
<evidence type="ECO:0000313" key="5">
    <source>
        <dbReference type="EMBL" id="OCH92114.1"/>
    </source>
</evidence>
<evidence type="ECO:0000256" key="2">
    <source>
        <dbReference type="ARBA" id="ARBA00022737"/>
    </source>
</evidence>
<dbReference type="PROSITE" id="PS00678">
    <property type="entry name" value="WD_REPEATS_1"/>
    <property type="match status" value="1"/>
</dbReference>
<reference evidence="5 6" key="1">
    <citation type="submission" date="2016-07" db="EMBL/GenBank/DDBJ databases">
        <title>Draft genome of the white-rot fungus Obba rivulosa 3A-2.</title>
        <authorList>
            <consortium name="DOE Joint Genome Institute"/>
            <person name="Miettinen O."/>
            <person name="Riley R."/>
            <person name="Acob R."/>
            <person name="Barry K."/>
            <person name="Cullen D."/>
            <person name="De Vries R."/>
            <person name="Hainaut M."/>
            <person name="Hatakka A."/>
            <person name="Henrissat B."/>
            <person name="Hilden K."/>
            <person name="Kuo R."/>
            <person name="Labutti K."/>
            <person name="Lipzen A."/>
            <person name="Makela M.R."/>
            <person name="Sandor L."/>
            <person name="Spatafora J.W."/>
            <person name="Grigoriev I.V."/>
            <person name="Hibbett D.S."/>
        </authorList>
    </citation>
    <scope>NUCLEOTIDE SEQUENCE [LARGE SCALE GENOMIC DNA]</scope>
    <source>
        <strain evidence="5 6">3A-2</strain>
    </source>
</reference>
<dbReference type="PANTHER" id="PTHR22847">
    <property type="entry name" value="WD40 REPEAT PROTEIN"/>
    <property type="match status" value="1"/>
</dbReference>
<dbReference type="PROSITE" id="PS50294">
    <property type="entry name" value="WD_REPEATS_REGION"/>
    <property type="match status" value="3"/>
</dbReference>
<dbReference type="OrthoDB" id="538223at2759"/>
<dbReference type="EMBL" id="KV722374">
    <property type="protein sequence ID" value="OCH92114.1"/>
    <property type="molecule type" value="Genomic_DNA"/>
</dbReference>
<feature type="repeat" description="WD" evidence="3">
    <location>
        <begin position="36"/>
        <end position="70"/>
    </location>
</feature>
<dbReference type="InterPro" id="IPR019775">
    <property type="entry name" value="WD40_repeat_CS"/>
</dbReference>
<evidence type="ECO:0000256" key="3">
    <source>
        <dbReference type="PROSITE-ProRule" id="PRU00221"/>
    </source>
</evidence>
<feature type="repeat" description="WD" evidence="3">
    <location>
        <begin position="116"/>
        <end position="157"/>
    </location>
</feature>